<dbReference type="RefSeq" id="WP_344375348.1">
    <property type="nucleotide sequence ID" value="NZ_BAAASQ010000010.1"/>
</dbReference>
<dbReference type="NCBIfam" id="NF004855">
    <property type="entry name" value="PRK06208.1"/>
    <property type="match status" value="1"/>
</dbReference>
<evidence type="ECO:0000256" key="1">
    <source>
        <dbReference type="ARBA" id="ARBA00037961"/>
    </source>
</evidence>
<accession>A0ABV9UG01</accession>
<comment type="similarity">
    <text evidence="1">Belongs to the aldolase class II family.</text>
</comment>
<gene>
    <name evidence="4" type="ORF">ACFPFX_06625</name>
</gene>
<dbReference type="PANTHER" id="PTHR10672">
    <property type="entry name" value="ADDUCIN"/>
    <property type="match status" value="1"/>
</dbReference>
<sequence>MTEMPQPIPQPIPVDQLRFDLPPVHDSPADERQHRKERLAGALRLFARFGYEEGVSGHVTARDPELADCYWVNPFGVPFAHVTAGELVLVNGDGQVVQGGHHVNQAAFTVHAEVHRARPDAVAVVHTHSTYGRALAALGEFVEPYTQEACAFFEDHAVYDAYTGVVVDAEEGRRIAAALASYKAVVLRNHGLLTVGDSVDAAAWWFISMERCARVQLAARAAGKPVLIDRRDAVATRDQLGSDLVAWINYQPLWRQISRDEPELLS</sequence>
<keyword evidence="5" id="KW-1185">Reference proteome</keyword>
<dbReference type="InterPro" id="IPR036409">
    <property type="entry name" value="Aldolase_II/adducin_N_sf"/>
</dbReference>
<name>A0ABV9UG01_9ACTN</name>
<dbReference type="Gene3D" id="3.40.225.10">
    <property type="entry name" value="Class II aldolase/adducin N-terminal domain"/>
    <property type="match status" value="1"/>
</dbReference>
<reference evidence="5" key="1">
    <citation type="journal article" date="2019" name="Int. J. Syst. Evol. Microbiol.">
        <title>The Global Catalogue of Microorganisms (GCM) 10K type strain sequencing project: providing services to taxonomists for standard genome sequencing and annotation.</title>
        <authorList>
            <consortium name="The Broad Institute Genomics Platform"/>
            <consortium name="The Broad Institute Genome Sequencing Center for Infectious Disease"/>
            <person name="Wu L."/>
            <person name="Ma J."/>
        </authorList>
    </citation>
    <scope>NUCLEOTIDE SEQUENCE [LARGE SCALE GENOMIC DNA]</scope>
    <source>
        <strain evidence="5">CCM 7224</strain>
    </source>
</reference>
<proteinExistence type="inferred from homology"/>
<evidence type="ECO:0000256" key="2">
    <source>
        <dbReference type="SAM" id="MobiDB-lite"/>
    </source>
</evidence>
<feature type="compositionally biased region" description="Pro residues" evidence="2">
    <location>
        <begin position="1"/>
        <end position="12"/>
    </location>
</feature>
<dbReference type="SUPFAM" id="SSF53639">
    <property type="entry name" value="AraD/HMP-PK domain-like"/>
    <property type="match status" value="1"/>
</dbReference>
<protein>
    <submittedName>
        <fullName evidence="4">Class II aldolase/adducin family protein</fullName>
    </submittedName>
</protein>
<dbReference type="Pfam" id="PF00596">
    <property type="entry name" value="Aldolase_II"/>
    <property type="match status" value="1"/>
</dbReference>
<organism evidence="4 5">
    <name type="scientific">Streptomyces mauvecolor</name>
    <dbReference type="NCBI Taxonomy" id="58345"/>
    <lineage>
        <taxon>Bacteria</taxon>
        <taxon>Bacillati</taxon>
        <taxon>Actinomycetota</taxon>
        <taxon>Actinomycetes</taxon>
        <taxon>Kitasatosporales</taxon>
        <taxon>Streptomycetaceae</taxon>
        <taxon>Streptomyces</taxon>
    </lineage>
</organism>
<dbReference type="EMBL" id="JBHSIZ010000006">
    <property type="protein sequence ID" value="MFC4955975.1"/>
    <property type="molecule type" value="Genomic_DNA"/>
</dbReference>
<dbReference type="PANTHER" id="PTHR10672:SF3">
    <property type="entry name" value="PROTEIN HU-LI TAI SHAO"/>
    <property type="match status" value="1"/>
</dbReference>
<dbReference type="SMART" id="SM01007">
    <property type="entry name" value="Aldolase_II"/>
    <property type="match status" value="1"/>
</dbReference>
<feature type="region of interest" description="Disordered" evidence="2">
    <location>
        <begin position="1"/>
        <end position="34"/>
    </location>
</feature>
<evidence type="ECO:0000313" key="4">
    <source>
        <dbReference type="EMBL" id="MFC4955975.1"/>
    </source>
</evidence>
<dbReference type="InterPro" id="IPR001303">
    <property type="entry name" value="Aldolase_II/adducin_N"/>
</dbReference>
<evidence type="ECO:0000313" key="5">
    <source>
        <dbReference type="Proteomes" id="UP001595834"/>
    </source>
</evidence>
<comment type="caution">
    <text evidence="4">The sequence shown here is derived from an EMBL/GenBank/DDBJ whole genome shotgun (WGS) entry which is preliminary data.</text>
</comment>
<feature type="domain" description="Class II aldolase/adducin N-terminal" evidence="3">
    <location>
        <begin position="37"/>
        <end position="217"/>
    </location>
</feature>
<dbReference type="Proteomes" id="UP001595834">
    <property type="component" value="Unassembled WGS sequence"/>
</dbReference>
<dbReference type="InterPro" id="IPR051017">
    <property type="entry name" value="Aldolase-II_Adducin_sf"/>
</dbReference>
<evidence type="ECO:0000259" key="3">
    <source>
        <dbReference type="SMART" id="SM01007"/>
    </source>
</evidence>